<comment type="caution">
    <text evidence="2">The sequence shown here is derived from an EMBL/GenBank/DDBJ whole genome shotgun (WGS) entry which is preliminary data.</text>
</comment>
<feature type="region of interest" description="Disordered" evidence="1">
    <location>
        <begin position="1"/>
        <end position="185"/>
    </location>
</feature>
<keyword evidence="3" id="KW-1185">Reference proteome</keyword>
<feature type="compositionally biased region" description="Basic and acidic residues" evidence="1">
    <location>
        <begin position="110"/>
        <end position="131"/>
    </location>
</feature>
<feature type="compositionally biased region" description="Basic and acidic residues" evidence="1">
    <location>
        <begin position="168"/>
        <end position="185"/>
    </location>
</feature>
<evidence type="ECO:0000313" key="2">
    <source>
        <dbReference type="EMBL" id="KAJ1163803.1"/>
    </source>
</evidence>
<protein>
    <submittedName>
        <fullName evidence="2">Uncharacterized protein</fullName>
    </submittedName>
</protein>
<dbReference type="EMBL" id="JANPWB010000008">
    <property type="protein sequence ID" value="KAJ1163803.1"/>
    <property type="molecule type" value="Genomic_DNA"/>
</dbReference>
<reference evidence="2" key="1">
    <citation type="journal article" date="2022" name="bioRxiv">
        <title>Sequencing and chromosome-scale assembly of the giantPleurodeles waltlgenome.</title>
        <authorList>
            <person name="Brown T."/>
            <person name="Elewa A."/>
            <person name="Iarovenko S."/>
            <person name="Subramanian E."/>
            <person name="Araus A.J."/>
            <person name="Petzold A."/>
            <person name="Susuki M."/>
            <person name="Suzuki K.-i.T."/>
            <person name="Hayashi T."/>
            <person name="Toyoda A."/>
            <person name="Oliveira C."/>
            <person name="Osipova E."/>
            <person name="Leigh N.D."/>
            <person name="Simon A."/>
            <person name="Yun M.H."/>
        </authorList>
    </citation>
    <scope>NUCLEOTIDE SEQUENCE</scope>
    <source>
        <strain evidence="2">20211129_DDA</strain>
        <tissue evidence="2">Liver</tissue>
    </source>
</reference>
<name>A0AAV7SIA7_PLEWA</name>
<organism evidence="2 3">
    <name type="scientific">Pleurodeles waltl</name>
    <name type="common">Iberian ribbed newt</name>
    <dbReference type="NCBI Taxonomy" id="8319"/>
    <lineage>
        <taxon>Eukaryota</taxon>
        <taxon>Metazoa</taxon>
        <taxon>Chordata</taxon>
        <taxon>Craniata</taxon>
        <taxon>Vertebrata</taxon>
        <taxon>Euteleostomi</taxon>
        <taxon>Amphibia</taxon>
        <taxon>Batrachia</taxon>
        <taxon>Caudata</taxon>
        <taxon>Salamandroidea</taxon>
        <taxon>Salamandridae</taxon>
        <taxon>Pleurodelinae</taxon>
        <taxon>Pleurodeles</taxon>
    </lineage>
</organism>
<evidence type="ECO:0000313" key="3">
    <source>
        <dbReference type="Proteomes" id="UP001066276"/>
    </source>
</evidence>
<feature type="compositionally biased region" description="Basic and acidic residues" evidence="1">
    <location>
        <begin position="64"/>
        <end position="103"/>
    </location>
</feature>
<sequence>MPCSRESDSAATSDMIQGAEGRSNDPGEHCIGHIRNPDDRIPVSLPGQQTKEDAFAIPGNSDIRVSEEMEIKDGLRARGASEKEDAKEKRTGRGGDLEKRPDHEPEEERTETHSEDNPKGRDGPEEPERRHVPGGTWLSQVRSYLKDNFRLMRGREETVGGVEGEGEGGGKGDKKTGGKDLKSGT</sequence>
<feature type="compositionally biased region" description="Basic and acidic residues" evidence="1">
    <location>
        <begin position="144"/>
        <end position="158"/>
    </location>
</feature>
<feature type="compositionally biased region" description="Basic and acidic residues" evidence="1">
    <location>
        <begin position="22"/>
        <end position="41"/>
    </location>
</feature>
<evidence type="ECO:0000256" key="1">
    <source>
        <dbReference type="SAM" id="MobiDB-lite"/>
    </source>
</evidence>
<gene>
    <name evidence="2" type="ORF">NDU88_004255</name>
</gene>
<proteinExistence type="predicted"/>
<dbReference type="AlphaFoldDB" id="A0AAV7SIA7"/>
<dbReference type="Proteomes" id="UP001066276">
    <property type="component" value="Chromosome 4_2"/>
</dbReference>
<accession>A0AAV7SIA7</accession>